<keyword evidence="6" id="KW-0472">Membrane</keyword>
<evidence type="ECO:0000256" key="6">
    <source>
        <dbReference type="ARBA" id="ARBA00023136"/>
    </source>
</evidence>
<dbReference type="CDD" id="cd03078">
    <property type="entry name" value="GST_N_Metaxin1_like"/>
    <property type="match status" value="1"/>
</dbReference>
<dbReference type="Proteomes" id="UP000572817">
    <property type="component" value="Unassembled WGS sequence"/>
</dbReference>
<keyword evidence="10" id="KW-0675">Receptor</keyword>
<comment type="caution">
    <text evidence="10">The sequence shown here is derived from an EMBL/GenBank/DDBJ whole genome shotgun (WGS) entry which is preliminary data.</text>
</comment>
<evidence type="ECO:0000313" key="10">
    <source>
        <dbReference type="EMBL" id="KAF4307991.1"/>
    </source>
</evidence>
<sequence length="532" mass="57618">MTIDEAIDGLSFAKKWQHRDASMPPTPPHPPQTMVLELHVWGPAFGLPSIDPECIAAVAYAQLTLREGTWVVVASHDVDKSPNTDFPALRNGPTWVAGFKPIVQYLQRHSASEHDPDGHLTERERSDTTAFTSFLRTNALPLLDLTLYTSAANYYQATAPAYTALLPWHLNYTIPPARRDAARARTQHLGLSALDIDTVDDSPTEDSFSANKKNAGIKDDRGPAPYRRSLLPFARRSGLKSLLSQPEYAARFKLDALANDCLEPLDALLGDDEEKELLLSSPHPTTLDCLAFGYLSLMLYPELPSSWLSNTLRTRFPRLAAYTDRMRTLTVGSEDAKASDLMALNDLRGSTAELIAKGRKELNLVLPWALAPQPSIAGSAGNILWNIATRLPLIKRALVGDPVVPPAGKARYVPDETLLNVLTALAGAVATGVLGAAYVVQQNPNPGDVIFRNENATAPWSSGNAFSGGGFGDSGSALAALGHQLDLEAQWQREMELERERLSSASNVEVDVGVSAQEGKGGVGVKEEVHVP</sequence>
<dbReference type="CDD" id="cd03193">
    <property type="entry name" value="GST_C_Metaxin"/>
    <property type="match status" value="1"/>
</dbReference>
<dbReference type="InterPro" id="IPR050931">
    <property type="entry name" value="Mito_Protein_Transport_Metaxin"/>
</dbReference>
<evidence type="ECO:0000256" key="1">
    <source>
        <dbReference type="ARBA" id="ARBA00004294"/>
    </source>
</evidence>
<dbReference type="EMBL" id="WWBZ02000022">
    <property type="protein sequence ID" value="KAF4307991.1"/>
    <property type="molecule type" value="Genomic_DNA"/>
</dbReference>
<reference evidence="10" key="1">
    <citation type="submission" date="2020-04" db="EMBL/GenBank/DDBJ databases">
        <title>Genome Assembly and Annotation of Botryosphaeria dothidea sdau 11-99, a Latent Pathogen of Apple Fruit Ring Rot in China.</title>
        <authorList>
            <person name="Yu C."/>
            <person name="Diao Y."/>
            <person name="Lu Q."/>
            <person name="Zhao J."/>
            <person name="Cui S."/>
            <person name="Peng C."/>
            <person name="He B."/>
            <person name="Liu H."/>
        </authorList>
    </citation>
    <scope>NUCLEOTIDE SEQUENCE [LARGE SCALE GENOMIC DNA]</scope>
    <source>
        <strain evidence="10">Sdau11-99</strain>
    </source>
</reference>
<evidence type="ECO:0000256" key="7">
    <source>
        <dbReference type="SAM" id="MobiDB-lite"/>
    </source>
</evidence>
<dbReference type="AlphaFoldDB" id="A0A8H4N6S1"/>
<keyword evidence="3" id="KW-1000">Mitochondrion outer membrane</keyword>
<proteinExistence type="predicted"/>
<dbReference type="PANTHER" id="PTHR12289:SF41">
    <property type="entry name" value="FAILED AXON CONNECTIONS-RELATED"/>
    <property type="match status" value="1"/>
</dbReference>
<dbReference type="InterPro" id="IPR033468">
    <property type="entry name" value="Metaxin_GST"/>
</dbReference>
<evidence type="ECO:0000313" key="11">
    <source>
        <dbReference type="Proteomes" id="UP000572817"/>
    </source>
</evidence>
<gene>
    <name evidence="10" type="ORF">GTA08_BOTSDO04682</name>
</gene>
<evidence type="ECO:0000256" key="4">
    <source>
        <dbReference type="ARBA" id="ARBA00022927"/>
    </source>
</evidence>
<dbReference type="GO" id="GO:0015031">
    <property type="term" value="P:protein transport"/>
    <property type="evidence" value="ECO:0007669"/>
    <property type="project" value="UniProtKB-KW"/>
</dbReference>
<name>A0A8H4N6S1_9PEZI</name>
<keyword evidence="11" id="KW-1185">Reference proteome</keyword>
<feature type="region of interest" description="Disordered" evidence="7">
    <location>
        <begin position="202"/>
        <end position="221"/>
    </location>
</feature>
<comment type="subcellular location">
    <subcellularLocation>
        <location evidence="1">Mitochondrion outer membrane</location>
    </subcellularLocation>
</comment>
<evidence type="ECO:0000256" key="3">
    <source>
        <dbReference type="ARBA" id="ARBA00022787"/>
    </source>
</evidence>
<evidence type="ECO:0000256" key="5">
    <source>
        <dbReference type="ARBA" id="ARBA00023128"/>
    </source>
</evidence>
<dbReference type="PANTHER" id="PTHR12289">
    <property type="entry name" value="METAXIN RELATED"/>
    <property type="match status" value="1"/>
</dbReference>
<evidence type="ECO:0000259" key="8">
    <source>
        <dbReference type="Pfam" id="PF10568"/>
    </source>
</evidence>
<dbReference type="InterPro" id="IPR019564">
    <property type="entry name" value="Sam37/metaxin_N"/>
</dbReference>
<feature type="domain" description="Metaxin glutathione S-transferase" evidence="9">
    <location>
        <begin position="258"/>
        <end position="326"/>
    </location>
</feature>
<evidence type="ECO:0000259" key="9">
    <source>
        <dbReference type="Pfam" id="PF17171"/>
    </source>
</evidence>
<dbReference type="GO" id="GO:0007005">
    <property type="term" value="P:mitochondrion organization"/>
    <property type="evidence" value="ECO:0007669"/>
    <property type="project" value="TreeGrafter"/>
</dbReference>
<evidence type="ECO:0000256" key="2">
    <source>
        <dbReference type="ARBA" id="ARBA00022448"/>
    </source>
</evidence>
<dbReference type="OrthoDB" id="5599269at2759"/>
<keyword evidence="4" id="KW-0653">Protein transport</keyword>
<feature type="domain" description="Mitochondrial outer membrane transport complex Sam37/metaxin N-terminal" evidence="8">
    <location>
        <begin position="54"/>
        <end position="179"/>
    </location>
</feature>
<dbReference type="GO" id="GO:0001401">
    <property type="term" value="C:SAM complex"/>
    <property type="evidence" value="ECO:0007669"/>
    <property type="project" value="InterPro"/>
</dbReference>
<keyword evidence="2" id="KW-0813">Transport</keyword>
<protein>
    <submittedName>
        <fullName evidence="10">Mitochondrial import receptor subunit</fullName>
    </submittedName>
</protein>
<organism evidence="10 11">
    <name type="scientific">Botryosphaeria dothidea</name>
    <dbReference type="NCBI Taxonomy" id="55169"/>
    <lineage>
        <taxon>Eukaryota</taxon>
        <taxon>Fungi</taxon>
        <taxon>Dikarya</taxon>
        <taxon>Ascomycota</taxon>
        <taxon>Pezizomycotina</taxon>
        <taxon>Dothideomycetes</taxon>
        <taxon>Dothideomycetes incertae sedis</taxon>
        <taxon>Botryosphaeriales</taxon>
        <taxon>Botryosphaeriaceae</taxon>
        <taxon>Botryosphaeria</taxon>
    </lineage>
</organism>
<dbReference type="Pfam" id="PF10568">
    <property type="entry name" value="Tom37"/>
    <property type="match status" value="1"/>
</dbReference>
<keyword evidence="5" id="KW-0496">Mitochondrion</keyword>
<dbReference type="Pfam" id="PF17171">
    <property type="entry name" value="GST_C_6"/>
    <property type="match status" value="1"/>
</dbReference>
<accession>A0A8H4N6S1</accession>